<protein>
    <submittedName>
        <fullName evidence="2">Uncharacterized protein</fullName>
    </submittedName>
</protein>
<name>A0A1X7TTU9_AMPQE</name>
<dbReference type="Proteomes" id="UP000007879">
    <property type="component" value="Unassembled WGS sequence"/>
</dbReference>
<evidence type="ECO:0000313" key="2">
    <source>
        <dbReference type="EnsemblMetazoa" id="Aqu2.1.18466_001"/>
    </source>
</evidence>
<dbReference type="STRING" id="400682.A0A1X7TTU9"/>
<dbReference type="InterPro" id="IPR010849">
    <property type="entry name" value="Gonadal"/>
</dbReference>
<comment type="similarity">
    <text evidence="1">Belongs to the gonadal family.</text>
</comment>
<dbReference type="InParanoid" id="A0A1X7TTU9"/>
<evidence type="ECO:0000256" key="1">
    <source>
        <dbReference type="ARBA" id="ARBA00005939"/>
    </source>
</evidence>
<organism evidence="2">
    <name type="scientific">Amphimedon queenslandica</name>
    <name type="common">Sponge</name>
    <dbReference type="NCBI Taxonomy" id="400682"/>
    <lineage>
        <taxon>Eukaryota</taxon>
        <taxon>Metazoa</taxon>
        <taxon>Porifera</taxon>
        <taxon>Demospongiae</taxon>
        <taxon>Heteroscleromorpha</taxon>
        <taxon>Haplosclerida</taxon>
        <taxon>Niphatidae</taxon>
        <taxon>Amphimedon</taxon>
    </lineage>
</organism>
<dbReference type="Pfam" id="PF07324">
    <property type="entry name" value="DGCR6"/>
    <property type="match status" value="1"/>
</dbReference>
<dbReference type="EnsemblMetazoa" id="XM_003389786.2">
    <property type="protein sequence ID" value="XP_003389834.1"/>
    <property type="gene ID" value="LOC100636090"/>
</dbReference>
<reference evidence="2" key="2">
    <citation type="submission" date="2017-05" db="UniProtKB">
        <authorList>
            <consortium name="EnsemblMetazoa"/>
        </authorList>
    </citation>
    <scope>IDENTIFICATION</scope>
</reference>
<dbReference type="OrthoDB" id="21617at2759"/>
<accession>A0A1X7TTU9</accession>
<dbReference type="eggNOG" id="KOG4810">
    <property type="taxonomic scope" value="Eukaryota"/>
</dbReference>
<evidence type="ECO:0000313" key="3">
    <source>
        <dbReference type="Proteomes" id="UP000007879"/>
    </source>
</evidence>
<proteinExistence type="inferred from homology"/>
<reference evidence="3" key="1">
    <citation type="journal article" date="2010" name="Nature">
        <title>The Amphimedon queenslandica genome and the evolution of animal complexity.</title>
        <authorList>
            <person name="Srivastava M."/>
            <person name="Simakov O."/>
            <person name="Chapman J."/>
            <person name="Fahey B."/>
            <person name="Gauthier M.E."/>
            <person name="Mitros T."/>
            <person name="Richards G.S."/>
            <person name="Conaco C."/>
            <person name="Dacre M."/>
            <person name="Hellsten U."/>
            <person name="Larroux C."/>
            <person name="Putnam N.H."/>
            <person name="Stanke M."/>
            <person name="Adamska M."/>
            <person name="Darling A."/>
            <person name="Degnan S.M."/>
            <person name="Oakley T.H."/>
            <person name="Plachetzki D.C."/>
            <person name="Zhai Y."/>
            <person name="Adamski M."/>
            <person name="Calcino A."/>
            <person name="Cummins S.F."/>
            <person name="Goodstein D.M."/>
            <person name="Harris C."/>
            <person name="Jackson D.J."/>
            <person name="Leys S.P."/>
            <person name="Shu S."/>
            <person name="Woodcroft B.J."/>
            <person name="Vervoort M."/>
            <person name="Kosik K.S."/>
            <person name="Manning G."/>
            <person name="Degnan B.M."/>
            <person name="Rokhsar D.S."/>
        </authorList>
    </citation>
    <scope>NUCLEOTIDE SEQUENCE [LARGE SCALE GENOMIC DNA]</scope>
</reference>
<keyword evidence="3" id="KW-1185">Reference proteome</keyword>
<gene>
    <name evidence="2" type="primary">100636090</name>
</gene>
<dbReference type="AlphaFoldDB" id="A0A1X7TTU9"/>
<dbReference type="PANTHER" id="PTHR13054">
    <property type="entry name" value="DIGEORGE SYNDROME CRITICAL REGION 6 DGCR6 FAMILY MEMBER"/>
    <property type="match status" value="1"/>
</dbReference>
<dbReference type="EnsemblMetazoa" id="Aqu2.1.18466_001">
    <property type="protein sequence ID" value="Aqu2.1.18466_001"/>
    <property type="gene ID" value="Aqu2.1.18466"/>
</dbReference>
<dbReference type="PANTHER" id="PTHR13054:SF2">
    <property type="entry name" value="PROTEIN DGCR6"/>
    <property type="match status" value="1"/>
</dbReference>
<sequence length="171" mass="20150">MARYIPKLLEMRQELSPLLQGKFDEDGVKELAYSLEDGSIFEIVKELEEIQQLNERSLLNQRIKVVNEHKREWSELTRRQKDEVTEARPHTLTLIKARHEEERVELESRLGAEIRETDQRIILELDQLVTDQQSTLQQAAVPFFTVTNNNNDNKLMNSLLIFILRLCNIEH</sequence>
<dbReference type="FunCoup" id="A0A1X7TTU9">
    <property type="interactions" value="4"/>
</dbReference>
<dbReference type="OMA" id="RKMEIMQ"/>
<dbReference type="KEGG" id="aqu:100636090"/>